<protein>
    <recommendedName>
        <fullName evidence="3">Lipoprotein</fullName>
    </recommendedName>
</protein>
<dbReference type="EMBL" id="CP073355">
    <property type="protein sequence ID" value="URA10086.1"/>
    <property type="molecule type" value="Genomic_DNA"/>
</dbReference>
<keyword evidence="2" id="KW-1185">Reference proteome</keyword>
<dbReference type="PROSITE" id="PS51257">
    <property type="entry name" value="PROKAR_LIPOPROTEIN"/>
    <property type="match status" value="1"/>
</dbReference>
<gene>
    <name evidence="1" type="ORF">KDW03_11480</name>
</gene>
<proteinExistence type="predicted"/>
<accession>A0AAX3BCV3</accession>
<organism evidence="1 2">
    <name type="scientific">Thermospira aquatica</name>
    <dbReference type="NCBI Taxonomy" id="2828656"/>
    <lineage>
        <taxon>Bacteria</taxon>
        <taxon>Pseudomonadati</taxon>
        <taxon>Spirochaetota</taxon>
        <taxon>Spirochaetia</taxon>
        <taxon>Brevinematales</taxon>
        <taxon>Thermospiraceae</taxon>
        <taxon>Thermospira</taxon>
    </lineage>
</organism>
<name>A0AAX3BCV3_9SPIR</name>
<reference evidence="1" key="2">
    <citation type="submission" date="2022-06" db="EMBL/GenBank/DDBJ databases">
        <title>Thermospira aquatica gen. nov., sp. nov.</title>
        <authorList>
            <person name="Ben Ali Gam Z."/>
            <person name="Labat M."/>
        </authorList>
    </citation>
    <scope>NUCLEOTIDE SEQUENCE</scope>
    <source>
        <strain evidence="1">F1F22</strain>
    </source>
</reference>
<dbReference type="Proteomes" id="UP001056539">
    <property type="component" value="Chromosome"/>
</dbReference>
<dbReference type="KEGG" id="taqu:KDW03_11480"/>
<dbReference type="RefSeq" id="WP_271435219.1">
    <property type="nucleotide sequence ID" value="NZ_CP073355.1"/>
</dbReference>
<evidence type="ECO:0000313" key="1">
    <source>
        <dbReference type="EMBL" id="URA10086.1"/>
    </source>
</evidence>
<reference evidence="1" key="1">
    <citation type="submission" date="2021-04" db="EMBL/GenBank/DDBJ databases">
        <authorList>
            <person name="Postec A."/>
        </authorList>
    </citation>
    <scope>NUCLEOTIDE SEQUENCE</scope>
    <source>
        <strain evidence="1">F1F22</strain>
    </source>
</reference>
<evidence type="ECO:0008006" key="3">
    <source>
        <dbReference type="Google" id="ProtNLM"/>
    </source>
</evidence>
<dbReference type="AlphaFoldDB" id="A0AAX3BCV3"/>
<evidence type="ECO:0000313" key="2">
    <source>
        <dbReference type="Proteomes" id="UP001056539"/>
    </source>
</evidence>
<sequence length="269" mass="31251">MRRKWLLTCCSLLVLLFASCGRLIRPVEPFVYQFEVGKTYRYHLSMESQLSLEAGLVGYQGTVKLTASLYMTPLAFSNGQYLFQLLIRDVSLENADKNLSGAVYSYLNYLSTVFYEWYMTPEGRVTVYYRDLPIYPLQWLAGMVLVDVSHWDEITGRGEEKTTNFQAMFQNQEITVETSLFQRLVAINSESYTLEQRYTYNAYKQKAFPMANIDFQMETILNRKTKRIATKTGYFQFQGSVPFLQQGFLSLSARFQGMGKFILEEEPLQ</sequence>